<dbReference type="PANTHER" id="PTHR43000">
    <property type="entry name" value="DTDP-D-GLUCOSE 4,6-DEHYDRATASE-RELATED"/>
    <property type="match status" value="1"/>
</dbReference>
<dbReference type="InterPro" id="IPR016040">
    <property type="entry name" value="NAD(P)-bd_dom"/>
</dbReference>
<evidence type="ECO:0000313" key="5">
    <source>
        <dbReference type="EMBL" id="QHT13557.1"/>
    </source>
</evidence>
<dbReference type="InterPro" id="IPR005888">
    <property type="entry name" value="dTDP_Gluc_deHydtase"/>
</dbReference>
<evidence type="ECO:0000256" key="3">
    <source>
        <dbReference type="ARBA" id="ARBA00023239"/>
    </source>
</evidence>
<accession>A0A6C0DAM6</accession>
<dbReference type="Gene3D" id="3.90.25.10">
    <property type="entry name" value="UDP-galactose 4-epimerase, domain 1"/>
    <property type="match status" value="1"/>
</dbReference>
<proteinExistence type="predicted"/>
<dbReference type="SUPFAM" id="SSF51735">
    <property type="entry name" value="NAD(P)-binding Rossmann-fold domains"/>
    <property type="match status" value="1"/>
</dbReference>
<keyword evidence="2" id="KW-0520">NAD</keyword>
<organism evidence="5">
    <name type="scientific">viral metagenome</name>
    <dbReference type="NCBI Taxonomy" id="1070528"/>
    <lineage>
        <taxon>unclassified sequences</taxon>
        <taxon>metagenomes</taxon>
        <taxon>organismal metagenomes</taxon>
    </lineage>
</organism>
<dbReference type="AlphaFoldDB" id="A0A6C0DAM6"/>
<dbReference type="EMBL" id="MN739575">
    <property type="protein sequence ID" value="QHT13557.1"/>
    <property type="molecule type" value="Genomic_DNA"/>
</dbReference>
<protein>
    <recommendedName>
        <fullName evidence="4">NAD(P)-binding domain-containing protein</fullName>
    </recommendedName>
</protein>
<dbReference type="CDD" id="cd05246">
    <property type="entry name" value="dTDP_GD_SDR_e"/>
    <property type="match status" value="1"/>
</dbReference>
<reference evidence="5" key="1">
    <citation type="journal article" date="2020" name="Nature">
        <title>Giant virus diversity and host interactions through global metagenomics.</title>
        <authorList>
            <person name="Schulz F."/>
            <person name="Roux S."/>
            <person name="Paez-Espino D."/>
            <person name="Jungbluth S."/>
            <person name="Walsh D.A."/>
            <person name="Denef V.J."/>
            <person name="McMahon K.D."/>
            <person name="Konstantinidis K.T."/>
            <person name="Eloe-Fadrosh E.A."/>
            <person name="Kyrpides N.C."/>
            <person name="Woyke T."/>
        </authorList>
    </citation>
    <scope>NUCLEOTIDE SEQUENCE</scope>
    <source>
        <strain evidence="5">GVMAG-M-3300023174-132</strain>
    </source>
</reference>
<dbReference type="Gene3D" id="3.40.50.720">
    <property type="entry name" value="NAD(P)-binding Rossmann-like Domain"/>
    <property type="match status" value="1"/>
</dbReference>
<dbReference type="InterPro" id="IPR036291">
    <property type="entry name" value="NAD(P)-bd_dom_sf"/>
</dbReference>
<dbReference type="Pfam" id="PF16363">
    <property type="entry name" value="GDP_Man_Dehyd"/>
    <property type="match status" value="1"/>
</dbReference>
<comment type="cofactor">
    <cofactor evidence="1">
        <name>NAD(+)</name>
        <dbReference type="ChEBI" id="CHEBI:57540"/>
    </cofactor>
</comment>
<dbReference type="FunFam" id="3.40.50.720:FF:000304">
    <property type="entry name" value="UDP-glucose 4,6-dehydratase"/>
    <property type="match status" value="1"/>
</dbReference>
<evidence type="ECO:0000256" key="1">
    <source>
        <dbReference type="ARBA" id="ARBA00001911"/>
    </source>
</evidence>
<dbReference type="GO" id="GO:0008460">
    <property type="term" value="F:dTDP-glucose 4,6-dehydratase activity"/>
    <property type="evidence" value="ECO:0007669"/>
    <property type="project" value="InterPro"/>
</dbReference>
<sequence length="334" mass="37627">MESQQSSPKIQWSPKHVLVTGGCGFIGSNFVNYMVKKYPTIHFYNIDCLNYCASVDNITKTNQAAPNYTLIKGDITSYDLISHILTTSSIDCIIHFAAQSHVDGSFTNSFQYTRDNVQGTHVLLEASRTYGKIQRFIHVSTDEVYGESGAEDISIKTEKSMLVPTNPYAATKAAAEMLVCSYYKSFRLPVIISRGNNVYGPNQYPEKLIPKFITYMKQNTPCTIHGDGQALRNFLYVSDVVHAFEKLLFQGVIGEIYNIGGNEQTEISVMDITHRLCELIKGRPLDLTKDVAFVADRHFNDQRYWISNDKLRALGWEPQIDLATGLQLTIDSFN</sequence>
<name>A0A6C0DAM6_9ZZZZ</name>
<evidence type="ECO:0000256" key="2">
    <source>
        <dbReference type="ARBA" id="ARBA00023027"/>
    </source>
</evidence>
<feature type="domain" description="NAD(P)-binding" evidence="4">
    <location>
        <begin position="18"/>
        <end position="327"/>
    </location>
</feature>
<dbReference type="GO" id="GO:0009225">
    <property type="term" value="P:nucleotide-sugar metabolic process"/>
    <property type="evidence" value="ECO:0007669"/>
    <property type="project" value="InterPro"/>
</dbReference>
<evidence type="ECO:0000259" key="4">
    <source>
        <dbReference type="Pfam" id="PF16363"/>
    </source>
</evidence>
<keyword evidence="3" id="KW-0456">Lyase</keyword>